<sequence length="468" mass="54121">MKSAYKYDPLPMNGLLTRIIRLKPTTDPEAELQGEIFVANLDTAKGPLLRYEAISYTWEGQSPSPNHFIIFRCKDNILSRLNLTANTSAALRRVRLPNEVRYIWIDAICIDQSSIKDKERQIANMGFVYSLAQRVLVWLGDHVTRDGLLTLKYIRELAMHNPTDTDSGCQLQRVFDNIREDSKPQKLVSSGCRWSLMERFFCHPWFTRVWTLQEIALNPSSAFIYYGDETMEWKTITRAMDVMHKYTFDHYTVLYDALGTFIKVQSQVQRWRSSWFLDSSLQFLHFNPSDSSRPQLLDIFVNARNRESSEPKDSVFGLYGICLFLDLYIPPPCSTSIAISERLHYVVRLSILSLGLAGLCHSLMSYHSLLVSSQKYIYTPNQLRIDGRGTRYFVSGHNASMRVSLNQRLLMTSTSPFCKTRRILTWKRKHVVQILTPRKSMRINWHLRGGMTHFWKQTNSSKGGNSGT</sequence>
<dbReference type="Proteomes" id="UP000184330">
    <property type="component" value="Unassembled WGS sequence"/>
</dbReference>
<dbReference type="InterPro" id="IPR010730">
    <property type="entry name" value="HET"/>
</dbReference>
<proteinExistence type="predicted"/>
<dbReference type="EMBL" id="FJOG01000036">
    <property type="protein sequence ID" value="CZR66362.1"/>
    <property type="molecule type" value="Genomic_DNA"/>
</dbReference>
<dbReference type="AlphaFoldDB" id="A0A1L7XMU7"/>
<evidence type="ECO:0000313" key="2">
    <source>
        <dbReference type="EMBL" id="CZR66362.1"/>
    </source>
</evidence>
<keyword evidence="3" id="KW-1185">Reference proteome</keyword>
<dbReference type="PANTHER" id="PTHR24148:SF73">
    <property type="entry name" value="HET DOMAIN PROTEIN (AFU_ORTHOLOGUE AFUA_8G01020)"/>
    <property type="match status" value="1"/>
</dbReference>
<protein>
    <recommendedName>
        <fullName evidence="1">Heterokaryon incompatibility domain-containing protein</fullName>
    </recommendedName>
</protein>
<dbReference type="OrthoDB" id="2157530at2759"/>
<gene>
    <name evidence="2" type="ORF">PAC_16263</name>
</gene>
<evidence type="ECO:0000313" key="3">
    <source>
        <dbReference type="Proteomes" id="UP000184330"/>
    </source>
</evidence>
<feature type="domain" description="Heterokaryon incompatibility" evidence="1">
    <location>
        <begin position="51"/>
        <end position="214"/>
    </location>
</feature>
<dbReference type="Pfam" id="PF06985">
    <property type="entry name" value="HET"/>
    <property type="match status" value="1"/>
</dbReference>
<accession>A0A1L7XMU7</accession>
<dbReference type="InterPro" id="IPR052895">
    <property type="entry name" value="HetReg/Transcr_Mod"/>
</dbReference>
<name>A0A1L7XMU7_9HELO</name>
<evidence type="ECO:0000259" key="1">
    <source>
        <dbReference type="Pfam" id="PF06985"/>
    </source>
</evidence>
<dbReference type="STRING" id="576137.A0A1L7XMU7"/>
<reference evidence="2 3" key="1">
    <citation type="submission" date="2016-03" db="EMBL/GenBank/DDBJ databases">
        <authorList>
            <person name="Ploux O."/>
        </authorList>
    </citation>
    <scope>NUCLEOTIDE SEQUENCE [LARGE SCALE GENOMIC DNA]</scope>
    <source>
        <strain evidence="2 3">UAMH 11012</strain>
    </source>
</reference>
<organism evidence="2 3">
    <name type="scientific">Phialocephala subalpina</name>
    <dbReference type="NCBI Taxonomy" id="576137"/>
    <lineage>
        <taxon>Eukaryota</taxon>
        <taxon>Fungi</taxon>
        <taxon>Dikarya</taxon>
        <taxon>Ascomycota</taxon>
        <taxon>Pezizomycotina</taxon>
        <taxon>Leotiomycetes</taxon>
        <taxon>Helotiales</taxon>
        <taxon>Mollisiaceae</taxon>
        <taxon>Phialocephala</taxon>
        <taxon>Phialocephala fortinii species complex</taxon>
    </lineage>
</organism>
<dbReference type="PANTHER" id="PTHR24148">
    <property type="entry name" value="ANKYRIN REPEAT DOMAIN-CONTAINING PROTEIN 39 HOMOLOG-RELATED"/>
    <property type="match status" value="1"/>
</dbReference>